<gene>
    <name evidence="4" type="primary">LOC105032105</name>
</gene>
<evidence type="ECO:0000313" key="4">
    <source>
        <dbReference type="RefSeq" id="XP_029116655.1"/>
    </source>
</evidence>
<keyword evidence="3" id="KW-1185">Reference proteome</keyword>
<dbReference type="Pfam" id="PF13968">
    <property type="entry name" value="DUF4220"/>
    <property type="match status" value="1"/>
</dbReference>
<dbReference type="InterPro" id="IPR025315">
    <property type="entry name" value="DUF4220"/>
</dbReference>
<keyword evidence="1" id="KW-0472">Membrane</keyword>
<keyword evidence="1" id="KW-0812">Transmembrane</keyword>
<dbReference type="Proteomes" id="UP000504607">
    <property type="component" value="Chromosome 1"/>
</dbReference>
<protein>
    <submittedName>
        <fullName evidence="4">Uncharacterized protein LOC105032105</fullName>
    </submittedName>
</protein>
<dbReference type="RefSeq" id="XP_029116655.1">
    <property type="nucleotide sequence ID" value="XM_029260822.1"/>
</dbReference>
<proteinExistence type="predicted"/>
<dbReference type="AlphaFoldDB" id="A0A8N4IA80"/>
<feature type="transmembrane region" description="Helical" evidence="1">
    <location>
        <begin position="181"/>
        <end position="204"/>
    </location>
</feature>
<reference evidence="4" key="1">
    <citation type="submission" date="2025-08" db="UniProtKB">
        <authorList>
            <consortium name="RefSeq"/>
        </authorList>
    </citation>
    <scope>IDENTIFICATION</scope>
</reference>
<feature type="domain" description="DUF4220" evidence="2">
    <location>
        <begin position="1"/>
        <end position="249"/>
    </location>
</feature>
<name>A0A8N4IA80_ELAGV</name>
<keyword evidence="1" id="KW-1133">Transmembrane helix</keyword>
<accession>A0A8N4IA80</accession>
<evidence type="ECO:0000256" key="1">
    <source>
        <dbReference type="SAM" id="Phobius"/>
    </source>
</evidence>
<dbReference type="PANTHER" id="PTHR31325">
    <property type="entry name" value="OS01G0798800 PROTEIN-RELATED"/>
    <property type="match status" value="1"/>
</dbReference>
<evidence type="ECO:0000313" key="3">
    <source>
        <dbReference type="Proteomes" id="UP000504607"/>
    </source>
</evidence>
<dbReference type="OrthoDB" id="1689146at2759"/>
<evidence type="ECO:0000259" key="2">
    <source>
        <dbReference type="Pfam" id="PF13968"/>
    </source>
</evidence>
<organism evidence="3 4">
    <name type="scientific">Elaeis guineensis var. tenera</name>
    <name type="common">Oil palm</name>
    <dbReference type="NCBI Taxonomy" id="51953"/>
    <lineage>
        <taxon>Eukaryota</taxon>
        <taxon>Viridiplantae</taxon>
        <taxon>Streptophyta</taxon>
        <taxon>Embryophyta</taxon>
        <taxon>Tracheophyta</taxon>
        <taxon>Spermatophyta</taxon>
        <taxon>Magnoliopsida</taxon>
        <taxon>Liliopsida</taxon>
        <taxon>Arecaceae</taxon>
        <taxon>Arecoideae</taxon>
        <taxon>Cocoseae</taxon>
        <taxon>Elaeidinae</taxon>
        <taxon>Elaeis</taxon>
    </lineage>
</organism>
<feature type="transmembrane region" description="Helical" evidence="1">
    <location>
        <begin position="151"/>
        <end position="169"/>
    </location>
</feature>
<sequence>MFLAGILEYGERSWALVCASMDNLRNSMVTPPDPGPNYAKFMEEYASTSAAGLQAEIEGEKEPETPPRSLDTVVEDISTVMILSKAHRFFHTFKRLIVDLILSFHDRNESRSFFLQRSPLQAFKGIEIELSFIYEILYTKSTAIHTVVGPFLRSITFFSILSALLLFLFTKKHGYADIDVAITYILLGGAYVLEGYAVGLLVFSDWAFLKLKDLKHYRLSNIIFASISLFRPTNRPRWSNSMARHNLIGFCLEDQTSKIKRVMVFF</sequence>